<gene>
    <name evidence="15" type="ORF">AAIA72_09850</name>
</gene>
<evidence type="ECO:0000259" key="14">
    <source>
        <dbReference type="Pfam" id="PF00487"/>
    </source>
</evidence>
<dbReference type="GO" id="GO:0006633">
    <property type="term" value="P:fatty acid biosynthetic process"/>
    <property type="evidence" value="ECO:0007669"/>
    <property type="project" value="UniProtKB-KW"/>
</dbReference>
<feature type="domain" description="Fatty acid desaturase" evidence="14">
    <location>
        <begin position="53"/>
        <end position="275"/>
    </location>
</feature>
<evidence type="ECO:0000256" key="7">
    <source>
        <dbReference type="ARBA" id="ARBA00023002"/>
    </source>
</evidence>
<dbReference type="AlphaFoldDB" id="A0AB39US34"/>
<evidence type="ECO:0000256" key="6">
    <source>
        <dbReference type="ARBA" id="ARBA00022989"/>
    </source>
</evidence>
<dbReference type="Pfam" id="PF00487">
    <property type="entry name" value="FA_desaturase"/>
    <property type="match status" value="1"/>
</dbReference>
<evidence type="ECO:0000256" key="2">
    <source>
        <dbReference type="ARBA" id="ARBA00008749"/>
    </source>
</evidence>
<dbReference type="RefSeq" id="WP_369600148.1">
    <property type="nucleotide sequence ID" value="NZ_CP154858.1"/>
</dbReference>
<protein>
    <submittedName>
        <fullName evidence="15">Acyl-CoA desaturase</fullName>
        <ecNumber evidence="15">1.14.19.-</ecNumber>
    </submittedName>
</protein>
<evidence type="ECO:0000256" key="11">
    <source>
        <dbReference type="ARBA" id="ARBA00023160"/>
    </source>
</evidence>
<dbReference type="PRINTS" id="PR00075">
    <property type="entry name" value="FACDDSATRASE"/>
</dbReference>
<keyword evidence="4 13" id="KW-0812">Transmembrane</keyword>
<feature type="region of interest" description="Disordered" evidence="12">
    <location>
        <begin position="303"/>
        <end position="326"/>
    </location>
</feature>
<evidence type="ECO:0000256" key="1">
    <source>
        <dbReference type="ARBA" id="ARBA00004141"/>
    </source>
</evidence>
<dbReference type="InterPro" id="IPR015876">
    <property type="entry name" value="Acyl-CoA_DS"/>
</dbReference>
<dbReference type="PANTHER" id="PTHR11351:SF31">
    <property type="entry name" value="DESATURASE 1, ISOFORM A-RELATED"/>
    <property type="match status" value="1"/>
</dbReference>
<comment type="subcellular location">
    <subcellularLocation>
        <location evidence="1">Membrane</location>
        <topology evidence="1">Multi-pass membrane protein</topology>
    </subcellularLocation>
</comment>
<feature type="transmembrane region" description="Helical" evidence="13">
    <location>
        <begin position="51"/>
        <end position="72"/>
    </location>
</feature>
<reference evidence="15" key="1">
    <citation type="submission" date="2024-05" db="EMBL/GenBank/DDBJ databases">
        <title>Genome sequencing of novel strain.</title>
        <authorList>
            <person name="Ganbat D."/>
            <person name="Ganbat S."/>
            <person name="Lee S.-J."/>
        </authorList>
    </citation>
    <scope>NUCLEOTIDE SEQUENCE</scope>
    <source>
        <strain evidence="15">SMD15-11</strain>
    </source>
</reference>
<accession>A0AB39US34</accession>
<feature type="transmembrane region" description="Helical" evidence="13">
    <location>
        <begin position="200"/>
        <end position="221"/>
    </location>
</feature>
<keyword evidence="8" id="KW-0408">Iron</keyword>
<keyword evidence="7 15" id="KW-0560">Oxidoreductase</keyword>
<evidence type="ECO:0000313" key="15">
    <source>
        <dbReference type="EMBL" id="XDT71109.1"/>
    </source>
</evidence>
<evidence type="ECO:0000256" key="12">
    <source>
        <dbReference type="SAM" id="MobiDB-lite"/>
    </source>
</evidence>
<dbReference type="EC" id="1.14.19.-" evidence="15"/>
<feature type="transmembrane region" description="Helical" evidence="13">
    <location>
        <begin position="165"/>
        <end position="188"/>
    </location>
</feature>
<keyword evidence="11" id="KW-0275">Fatty acid biosynthesis</keyword>
<evidence type="ECO:0000256" key="8">
    <source>
        <dbReference type="ARBA" id="ARBA00023004"/>
    </source>
</evidence>
<evidence type="ECO:0000256" key="4">
    <source>
        <dbReference type="ARBA" id="ARBA00022692"/>
    </source>
</evidence>
<evidence type="ECO:0000256" key="13">
    <source>
        <dbReference type="SAM" id="Phobius"/>
    </source>
</evidence>
<dbReference type="InterPro" id="IPR005804">
    <property type="entry name" value="FA_desaturase_dom"/>
</dbReference>
<organism evidence="15">
    <name type="scientific">Thermohahella caldifontis</name>
    <dbReference type="NCBI Taxonomy" id="3142973"/>
    <lineage>
        <taxon>Bacteria</taxon>
        <taxon>Pseudomonadati</taxon>
        <taxon>Pseudomonadota</taxon>
        <taxon>Gammaproteobacteria</taxon>
        <taxon>Oceanospirillales</taxon>
        <taxon>Hahellaceae</taxon>
        <taxon>Thermohahella</taxon>
    </lineage>
</organism>
<evidence type="ECO:0000256" key="5">
    <source>
        <dbReference type="ARBA" id="ARBA00022832"/>
    </source>
</evidence>
<keyword evidence="6 13" id="KW-1133">Transmembrane helix</keyword>
<keyword evidence="9" id="KW-0443">Lipid metabolism</keyword>
<dbReference type="GO" id="GO:0016020">
    <property type="term" value="C:membrane"/>
    <property type="evidence" value="ECO:0007669"/>
    <property type="project" value="UniProtKB-SubCell"/>
</dbReference>
<keyword evidence="10 13" id="KW-0472">Membrane</keyword>
<name>A0AB39US34_9GAMM</name>
<keyword evidence="3" id="KW-0444">Lipid biosynthesis</keyword>
<sequence>MTRTLLRWLDNARRAQTVAPDDDRVDWRRIWPFIALHVAAVWALWQGASTAALMACAVSYLIRMFGITAFYHRGLSHKAFRMSRTVQFIGALLGTTATQRGPLWWAAHHRHHHQHADTDRDAHSPRHGFLRSHCGWFLSRKGFHAPAGRVKDLERFPELVWLDRFDLVVVIAYGLFWAGLGALLAWLAPSLGTSALEMFLWGYVVSTVLLIHATLAINSLAHRFGSRRYATRDDSRNNFWLALLTLGEGWHNNHHHYAASARQGFRWWEVDITWYILLGMEKLGWVRDLRPVPAHKLNPEVASTPKAATTAALNPTGQTGESGGVA</sequence>
<dbReference type="KEGG" id="tcd:AAIA72_09850"/>
<comment type="similarity">
    <text evidence="2">Belongs to the fatty acid desaturase type 2 family.</text>
</comment>
<dbReference type="GO" id="GO:0016717">
    <property type="term" value="F:oxidoreductase activity, acting on paired donors, with oxidation of a pair of donors resulting in the reduction of molecular oxygen to two molecules of water"/>
    <property type="evidence" value="ECO:0007669"/>
    <property type="project" value="InterPro"/>
</dbReference>
<keyword evidence="5" id="KW-0276">Fatty acid metabolism</keyword>
<evidence type="ECO:0000256" key="10">
    <source>
        <dbReference type="ARBA" id="ARBA00023136"/>
    </source>
</evidence>
<evidence type="ECO:0000256" key="3">
    <source>
        <dbReference type="ARBA" id="ARBA00022516"/>
    </source>
</evidence>
<dbReference type="CDD" id="cd03505">
    <property type="entry name" value="Delta9-FADS-like"/>
    <property type="match status" value="1"/>
</dbReference>
<dbReference type="PANTHER" id="PTHR11351">
    <property type="entry name" value="ACYL-COA DESATURASE"/>
    <property type="match status" value="1"/>
</dbReference>
<dbReference type="EMBL" id="CP154858">
    <property type="protein sequence ID" value="XDT71109.1"/>
    <property type="molecule type" value="Genomic_DNA"/>
</dbReference>
<proteinExistence type="inferred from homology"/>
<evidence type="ECO:0000256" key="9">
    <source>
        <dbReference type="ARBA" id="ARBA00023098"/>
    </source>
</evidence>